<name>A0A1B7K0H1_9GAMM</name>
<dbReference type="EMBL" id="LXEW01000015">
    <property type="protein sequence ID" value="OAT53605.1"/>
    <property type="molecule type" value="Genomic_DNA"/>
</dbReference>
<dbReference type="Proteomes" id="UP000078224">
    <property type="component" value="Unassembled WGS sequence"/>
</dbReference>
<keyword evidence="2" id="KW-1185">Reference proteome</keyword>
<evidence type="ECO:0000313" key="2">
    <source>
        <dbReference type="Proteomes" id="UP000078224"/>
    </source>
</evidence>
<accession>A0A1B7K0H1</accession>
<gene>
    <name evidence="1" type="ORF">M998_0858</name>
</gene>
<protein>
    <submittedName>
        <fullName evidence="1">Uncharacterized protein</fullName>
    </submittedName>
</protein>
<organism evidence="1 2">
    <name type="scientific">Providencia heimbachae ATCC 35613</name>
    <dbReference type="NCBI Taxonomy" id="1354272"/>
    <lineage>
        <taxon>Bacteria</taxon>
        <taxon>Pseudomonadati</taxon>
        <taxon>Pseudomonadota</taxon>
        <taxon>Gammaproteobacteria</taxon>
        <taxon>Enterobacterales</taxon>
        <taxon>Morganellaceae</taxon>
        <taxon>Providencia</taxon>
    </lineage>
</organism>
<comment type="caution">
    <text evidence="1">The sequence shown here is derived from an EMBL/GenBank/DDBJ whole genome shotgun (WGS) entry which is preliminary data.</text>
</comment>
<evidence type="ECO:0000313" key="1">
    <source>
        <dbReference type="EMBL" id="OAT53605.1"/>
    </source>
</evidence>
<sequence>MVITLYESVIVHIVITVDIFIIKNAQENHKIAVIVLKNDNVTLLDYVILS</sequence>
<dbReference type="AlphaFoldDB" id="A0A1B7K0H1"/>
<dbReference type="PATRIC" id="fig|1354272.4.peg.880"/>
<reference evidence="1 2" key="1">
    <citation type="submission" date="2016-04" db="EMBL/GenBank/DDBJ databases">
        <title>ATOL: Assembling a taxonomically balanced genome-scale reconstruction of the evolutionary history of the Enterobacteriaceae.</title>
        <authorList>
            <person name="Plunkett G.III."/>
            <person name="Neeno-Eckwall E.C."/>
            <person name="Glasner J.D."/>
            <person name="Perna N.T."/>
        </authorList>
    </citation>
    <scope>NUCLEOTIDE SEQUENCE [LARGE SCALE GENOMIC DNA]</scope>
    <source>
        <strain evidence="1 2">ATCC 35613</strain>
    </source>
</reference>
<proteinExistence type="predicted"/>